<keyword evidence="16" id="KW-1185">Reference proteome</keyword>
<keyword evidence="9 13" id="KW-1133">Transmembrane helix</keyword>
<dbReference type="PANTHER" id="PTHR30529">
    <property type="entry name" value="CYTOCHROME B561"/>
    <property type="match status" value="1"/>
</dbReference>
<gene>
    <name evidence="15" type="ORF">DL796_10950</name>
</gene>
<evidence type="ECO:0000256" key="1">
    <source>
        <dbReference type="ARBA" id="ARBA00001970"/>
    </source>
</evidence>
<evidence type="ECO:0000256" key="12">
    <source>
        <dbReference type="ARBA" id="ARBA00037975"/>
    </source>
</evidence>
<feature type="transmembrane region" description="Helical" evidence="13">
    <location>
        <begin position="142"/>
        <end position="160"/>
    </location>
</feature>
<reference evidence="15 16" key="1">
    <citation type="submission" date="2018-05" db="EMBL/GenBank/DDBJ databases">
        <title>Kangiella spongicola genome sequence.</title>
        <authorList>
            <person name="Maclea K.S."/>
            <person name="Goen A.E."/>
            <person name="Kelley C."/>
            <person name="Underriner A."/>
            <person name="Silverwood T."/>
            <person name="Trachtenberg A.M."/>
        </authorList>
    </citation>
    <scope>NUCLEOTIDE SEQUENCE [LARGE SCALE GENOMIC DNA]</scope>
    <source>
        <strain evidence="15 16">ATCC BAA-2076</strain>
    </source>
</reference>
<keyword evidence="4" id="KW-1003">Cell membrane</keyword>
<evidence type="ECO:0000313" key="16">
    <source>
        <dbReference type="Proteomes" id="UP000247689"/>
    </source>
</evidence>
<evidence type="ECO:0000256" key="11">
    <source>
        <dbReference type="ARBA" id="ARBA00023136"/>
    </source>
</evidence>
<dbReference type="AlphaFoldDB" id="A0A318D4Q1"/>
<dbReference type="Proteomes" id="UP000247689">
    <property type="component" value="Unassembled WGS sequence"/>
</dbReference>
<evidence type="ECO:0000256" key="4">
    <source>
        <dbReference type="ARBA" id="ARBA00022475"/>
    </source>
</evidence>
<dbReference type="InterPro" id="IPR052168">
    <property type="entry name" value="Cytochrome_b561_oxidase"/>
</dbReference>
<dbReference type="GO" id="GO:0022904">
    <property type="term" value="P:respiratory electron transport chain"/>
    <property type="evidence" value="ECO:0007669"/>
    <property type="project" value="InterPro"/>
</dbReference>
<evidence type="ECO:0000256" key="7">
    <source>
        <dbReference type="ARBA" id="ARBA00022723"/>
    </source>
</evidence>
<keyword evidence="6 13" id="KW-0812">Transmembrane</keyword>
<keyword evidence="5" id="KW-0349">Heme</keyword>
<evidence type="ECO:0000256" key="2">
    <source>
        <dbReference type="ARBA" id="ARBA00004651"/>
    </source>
</evidence>
<dbReference type="SUPFAM" id="SSF81342">
    <property type="entry name" value="Transmembrane di-heme cytochromes"/>
    <property type="match status" value="1"/>
</dbReference>
<dbReference type="InterPro" id="IPR016174">
    <property type="entry name" value="Di-haem_cyt_TM"/>
</dbReference>
<evidence type="ECO:0000256" key="3">
    <source>
        <dbReference type="ARBA" id="ARBA00022448"/>
    </source>
</evidence>
<keyword evidence="7" id="KW-0479">Metal-binding</keyword>
<keyword evidence="3" id="KW-0813">Transport</keyword>
<accession>A0A318D4Q1</accession>
<dbReference type="GO" id="GO:0046872">
    <property type="term" value="F:metal ion binding"/>
    <property type="evidence" value="ECO:0007669"/>
    <property type="project" value="UniProtKB-KW"/>
</dbReference>
<dbReference type="GO" id="GO:0009055">
    <property type="term" value="F:electron transfer activity"/>
    <property type="evidence" value="ECO:0007669"/>
    <property type="project" value="InterPro"/>
</dbReference>
<name>A0A318D4Q1_9GAMM</name>
<evidence type="ECO:0000256" key="9">
    <source>
        <dbReference type="ARBA" id="ARBA00022989"/>
    </source>
</evidence>
<feature type="transmembrane region" description="Helical" evidence="13">
    <location>
        <begin position="16"/>
        <end position="38"/>
    </location>
</feature>
<feature type="transmembrane region" description="Helical" evidence="13">
    <location>
        <begin position="53"/>
        <end position="71"/>
    </location>
</feature>
<dbReference type="PANTHER" id="PTHR30529:SF1">
    <property type="entry name" value="CYTOCHROME B561 HOMOLOG 2"/>
    <property type="match status" value="1"/>
</dbReference>
<keyword evidence="10" id="KW-0408">Iron</keyword>
<proteinExistence type="inferred from homology"/>
<evidence type="ECO:0000256" key="5">
    <source>
        <dbReference type="ARBA" id="ARBA00022617"/>
    </source>
</evidence>
<dbReference type="OrthoDB" id="9793784at2"/>
<keyword evidence="8" id="KW-0249">Electron transport</keyword>
<comment type="caution">
    <text evidence="15">The sequence shown here is derived from an EMBL/GenBank/DDBJ whole genome shotgun (WGS) entry which is preliminary data.</text>
</comment>
<evidence type="ECO:0000313" key="15">
    <source>
        <dbReference type="EMBL" id="PXF62828.1"/>
    </source>
</evidence>
<feature type="transmembrane region" description="Helical" evidence="13">
    <location>
        <begin position="83"/>
        <end position="104"/>
    </location>
</feature>
<comment type="cofactor">
    <cofactor evidence="1">
        <name>heme b</name>
        <dbReference type="ChEBI" id="CHEBI:60344"/>
    </cofactor>
</comment>
<evidence type="ECO:0000256" key="8">
    <source>
        <dbReference type="ARBA" id="ARBA00022982"/>
    </source>
</evidence>
<evidence type="ECO:0000259" key="14">
    <source>
        <dbReference type="Pfam" id="PF01292"/>
    </source>
</evidence>
<protein>
    <submittedName>
        <fullName evidence="15">Cytochrome B</fullName>
    </submittedName>
</protein>
<dbReference type="EMBL" id="QICH01000003">
    <property type="protein sequence ID" value="PXF62828.1"/>
    <property type="molecule type" value="Genomic_DNA"/>
</dbReference>
<feature type="domain" description="Cytochrome b561 bacterial/Ni-hydrogenase" evidence="14">
    <location>
        <begin position="9"/>
        <end position="175"/>
    </location>
</feature>
<comment type="similarity">
    <text evidence="12">Belongs to the cytochrome b561 family.</text>
</comment>
<dbReference type="InterPro" id="IPR011577">
    <property type="entry name" value="Cyt_b561_bac/Ni-Hgenase"/>
</dbReference>
<comment type="subcellular location">
    <subcellularLocation>
        <location evidence="2">Cell membrane</location>
        <topology evidence="2">Multi-pass membrane protein</topology>
    </subcellularLocation>
</comment>
<evidence type="ECO:0000256" key="6">
    <source>
        <dbReference type="ARBA" id="ARBA00022692"/>
    </source>
</evidence>
<dbReference type="GO" id="GO:0005886">
    <property type="term" value="C:plasma membrane"/>
    <property type="evidence" value="ECO:0007669"/>
    <property type="project" value="UniProtKB-SubCell"/>
</dbReference>
<keyword evidence="11 13" id="KW-0472">Membrane</keyword>
<dbReference type="Pfam" id="PF01292">
    <property type="entry name" value="Ni_hydr_CYTB"/>
    <property type="match status" value="1"/>
</dbReference>
<sequence>MTIKDNNQRYGKVSRILHWGLALLILWQFLSAAARFFFEDTSIEAFFWPTHKPVGFLILVLMVLRLVWALLNVKRRPESVNLLAKLGHASMYLLLIAVPVVALFRQYGAGRSFEPFGIPVFSGFEGEKIRWMIDLGSDFHSTLGWILLALVVGHIMMAFWRQKSDKTSVIPRMWGK</sequence>
<dbReference type="GO" id="GO:0020037">
    <property type="term" value="F:heme binding"/>
    <property type="evidence" value="ECO:0007669"/>
    <property type="project" value="TreeGrafter"/>
</dbReference>
<organism evidence="15 16">
    <name type="scientific">Kangiella spongicola</name>
    <dbReference type="NCBI Taxonomy" id="796379"/>
    <lineage>
        <taxon>Bacteria</taxon>
        <taxon>Pseudomonadati</taxon>
        <taxon>Pseudomonadota</taxon>
        <taxon>Gammaproteobacteria</taxon>
        <taxon>Kangiellales</taxon>
        <taxon>Kangiellaceae</taxon>
        <taxon>Kangiella</taxon>
    </lineage>
</organism>
<evidence type="ECO:0000256" key="10">
    <source>
        <dbReference type="ARBA" id="ARBA00023004"/>
    </source>
</evidence>
<evidence type="ECO:0000256" key="13">
    <source>
        <dbReference type="SAM" id="Phobius"/>
    </source>
</evidence>
<dbReference type="RefSeq" id="WP_110201729.1">
    <property type="nucleotide sequence ID" value="NZ_QICH01000003.1"/>
</dbReference>